<feature type="non-terminal residue" evidence="1">
    <location>
        <position position="44"/>
    </location>
</feature>
<dbReference type="AlphaFoldDB" id="A0A9N9DX55"/>
<comment type="caution">
    <text evidence="1">The sequence shown here is derived from an EMBL/GenBank/DDBJ whole genome shotgun (WGS) entry which is preliminary data.</text>
</comment>
<accession>A0A9N9DX55</accession>
<gene>
    <name evidence="1" type="ORF">POCULU_LOCUS9985</name>
</gene>
<proteinExistence type="predicted"/>
<organism evidence="1 2">
    <name type="scientific">Paraglomus occultum</name>
    <dbReference type="NCBI Taxonomy" id="144539"/>
    <lineage>
        <taxon>Eukaryota</taxon>
        <taxon>Fungi</taxon>
        <taxon>Fungi incertae sedis</taxon>
        <taxon>Mucoromycota</taxon>
        <taxon>Glomeromycotina</taxon>
        <taxon>Glomeromycetes</taxon>
        <taxon>Paraglomerales</taxon>
        <taxon>Paraglomeraceae</taxon>
        <taxon>Paraglomus</taxon>
    </lineage>
</organism>
<name>A0A9N9DX55_9GLOM</name>
<dbReference type="Proteomes" id="UP000789572">
    <property type="component" value="Unassembled WGS sequence"/>
</dbReference>
<feature type="non-terminal residue" evidence="1">
    <location>
        <position position="1"/>
    </location>
</feature>
<protein>
    <submittedName>
        <fullName evidence="1">7428_t:CDS:1</fullName>
    </submittedName>
</protein>
<sequence length="44" mass="5040">PATRVIELVKGAEDKYNDYTQPTILLFCINMSLLIQKDLKEWGA</sequence>
<reference evidence="1" key="1">
    <citation type="submission" date="2021-06" db="EMBL/GenBank/DDBJ databases">
        <authorList>
            <person name="Kallberg Y."/>
            <person name="Tangrot J."/>
            <person name="Rosling A."/>
        </authorList>
    </citation>
    <scope>NUCLEOTIDE SEQUENCE</scope>
    <source>
        <strain evidence="1">IA702</strain>
    </source>
</reference>
<dbReference type="EMBL" id="CAJVPJ010004401">
    <property type="protein sequence ID" value="CAG8651726.1"/>
    <property type="molecule type" value="Genomic_DNA"/>
</dbReference>
<evidence type="ECO:0000313" key="1">
    <source>
        <dbReference type="EMBL" id="CAG8651726.1"/>
    </source>
</evidence>
<keyword evidence="2" id="KW-1185">Reference proteome</keyword>
<evidence type="ECO:0000313" key="2">
    <source>
        <dbReference type="Proteomes" id="UP000789572"/>
    </source>
</evidence>